<dbReference type="OrthoDB" id="1562405at2759"/>
<dbReference type="AlphaFoldDB" id="A0A3P6TN55"/>
<proteinExistence type="predicted"/>
<dbReference type="EMBL" id="UYRV01020594">
    <property type="protein sequence ID" value="VDK67814.1"/>
    <property type="molecule type" value="Genomic_DNA"/>
</dbReference>
<accession>A0A3P6TN55</accession>
<keyword evidence="2" id="KW-1185">Reference proteome</keyword>
<organism evidence="1 2">
    <name type="scientific">Cylicostephanus goldi</name>
    <name type="common">Nematode worm</name>
    <dbReference type="NCBI Taxonomy" id="71465"/>
    <lineage>
        <taxon>Eukaryota</taxon>
        <taxon>Metazoa</taxon>
        <taxon>Ecdysozoa</taxon>
        <taxon>Nematoda</taxon>
        <taxon>Chromadorea</taxon>
        <taxon>Rhabditida</taxon>
        <taxon>Rhabditina</taxon>
        <taxon>Rhabditomorpha</taxon>
        <taxon>Strongyloidea</taxon>
        <taxon>Strongylidae</taxon>
        <taxon>Cylicostephanus</taxon>
    </lineage>
</organism>
<evidence type="ECO:0000313" key="1">
    <source>
        <dbReference type="EMBL" id="VDK67814.1"/>
    </source>
</evidence>
<dbReference type="PANTHER" id="PTHR15678:SF6">
    <property type="entry name" value="BRIDGE-LIKE LIPID TRANSFER PROTEIN FAMILY MEMBER 2"/>
    <property type="match status" value="1"/>
</dbReference>
<sequence>MKKDPFPPNAPLPSDIRIIFKEARLTLEDDPFESLLRMSYELKEDEVYECERRRQMLAERLLALKKSNPLMPQARIDELYAMLLEKNSAIYIERWNKADNIKKPLFVSKWTDFEIRAFADPYFHGQDKCIRLMQEYDPLSYYPNAGLCFSTLWGRGMEFDFMEWAVNFRDY</sequence>
<dbReference type="Proteomes" id="UP000271889">
    <property type="component" value="Unassembled WGS sequence"/>
</dbReference>
<feature type="non-terminal residue" evidence="1">
    <location>
        <position position="171"/>
    </location>
</feature>
<reference evidence="1 2" key="1">
    <citation type="submission" date="2018-11" db="EMBL/GenBank/DDBJ databases">
        <authorList>
            <consortium name="Pathogen Informatics"/>
        </authorList>
    </citation>
    <scope>NUCLEOTIDE SEQUENCE [LARGE SCALE GENOMIC DNA]</scope>
</reference>
<dbReference type="Pfam" id="PF10344">
    <property type="entry name" value="Hobbit"/>
    <property type="match status" value="1"/>
</dbReference>
<protein>
    <submittedName>
        <fullName evidence="1">Uncharacterized protein</fullName>
    </submittedName>
</protein>
<name>A0A3P6TN55_CYLGO</name>
<dbReference type="PANTHER" id="PTHR15678">
    <property type="entry name" value="ANTIGEN MLAA-22-RELATED"/>
    <property type="match status" value="1"/>
</dbReference>
<evidence type="ECO:0000313" key="2">
    <source>
        <dbReference type="Proteomes" id="UP000271889"/>
    </source>
</evidence>
<gene>
    <name evidence="1" type="ORF">CGOC_LOCUS6364</name>
</gene>
<dbReference type="InterPro" id="IPR045167">
    <property type="entry name" value="Hobbit"/>
</dbReference>